<accession>A0A2V2N7A6</accession>
<keyword evidence="5" id="KW-0631">Potassium channel</keyword>
<keyword evidence="4 12" id="KW-0812">Transmembrane</keyword>
<feature type="transmembrane region" description="Helical" evidence="12">
    <location>
        <begin position="126"/>
        <end position="148"/>
    </location>
</feature>
<keyword evidence="15" id="KW-1185">Reference proteome</keyword>
<feature type="transmembrane region" description="Helical" evidence="12">
    <location>
        <begin position="17"/>
        <end position="37"/>
    </location>
</feature>
<feature type="transmembrane region" description="Helical" evidence="12">
    <location>
        <begin position="155"/>
        <end position="176"/>
    </location>
</feature>
<dbReference type="Gene3D" id="1.10.287.70">
    <property type="match status" value="1"/>
</dbReference>
<evidence type="ECO:0000256" key="3">
    <source>
        <dbReference type="ARBA" id="ARBA00022538"/>
    </source>
</evidence>
<evidence type="ECO:0000256" key="1">
    <source>
        <dbReference type="ARBA" id="ARBA00004141"/>
    </source>
</evidence>
<keyword evidence="10 12" id="KW-0472">Membrane</keyword>
<dbReference type="InterPro" id="IPR028325">
    <property type="entry name" value="VG_K_chnl"/>
</dbReference>
<evidence type="ECO:0000256" key="6">
    <source>
        <dbReference type="ARBA" id="ARBA00022882"/>
    </source>
</evidence>
<dbReference type="EMBL" id="QGMZ01000018">
    <property type="protein sequence ID" value="PWR73596.1"/>
    <property type="molecule type" value="Genomic_DNA"/>
</dbReference>
<sequence>MVNHTFSTEMKDPGYEIFIAIVSIISIFNLGILWIPGLDEDTHSLILIMNTGLTAIFLLDFIFRIITARSKKQYFIQNWGWADLLACVPVMRFLRLFRIFKAYRIIHNLGLHNIRRHLLENRAETAIYILVLMVFLIIEFGSFFILLAERGAEDANIINATDAIWWVYVTITTVGYGDHYPVTNAGKAIGILVMTTGVGIFATFAGYIANKLLSSKKEEEPIVQADREILEKLDLLKATIERQEAGYSDITLRLQQIEQYLTQNTRK</sequence>
<evidence type="ECO:0000256" key="7">
    <source>
        <dbReference type="ARBA" id="ARBA00022958"/>
    </source>
</evidence>
<proteinExistence type="predicted"/>
<evidence type="ECO:0000313" key="15">
    <source>
        <dbReference type="Proteomes" id="UP000245934"/>
    </source>
</evidence>
<keyword evidence="3" id="KW-0633">Potassium transport</keyword>
<dbReference type="GO" id="GO:0001508">
    <property type="term" value="P:action potential"/>
    <property type="evidence" value="ECO:0007669"/>
    <property type="project" value="TreeGrafter"/>
</dbReference>
<dbReference type="PANTHER" id="PTHR11537">
    <property type="entry name" value="VOLTAGE-GATED POTASSIUM CHANNEL"/>
    <property type="match status" value="1"/>
</dbReference>
<evidence type="ECO:0000256" key="5">
    <source>
        <dbReference type="ARBA" id="ARBA00022826"/>
    </source>
</evidence>
<dbReference type="InterPro" id="IPR005821">
    <property type="entry name" value="Ion_trans_dom"/>
</dbReference>
<evidence type="ECO:0000313" key="14">
    <source>
        <dbReference type="EMBL" id="PWR73596.1"/>
    </source>
</evidence>
<keyword evidence="6" id="KW-0851">Voltage-gated channel</keyword>
<name>A0A2V2N7A6_9EURY</name>
<dbReference type="Pfam" id="PF00520">
    <property type="entry name" value="Ion_trans"/>
    <property type="match status" value="1"/>
</dbReference>
<dbReference type="PRINTS" id="PR00169">
    <property type="entry name" value="KCHANNEL"/>
</dbReference>
<evidence type="ECO:0000256" key="9">
    <source>
        <dbReference type="ARBA" id="ARBA00023065"/>
    </source>
</evidence>
<dbReference type="RefSeq" id="WP_109941007.1">
    <property type="nucleotide sequence ID" value="NZ_CP176366.1"/>
</dbReference>
<dbReference type="GO" id="GO:0005249">
    <property type="term" value="F:voltage-gated potassium channel activity"/>
    <property type="evidence" value="ECO:0007669"/>
    <property type="project" value="InterPro"/>
</dbReference>
<evidence type="ECO:0000256" key="4">
    <source>
        <dbReference type="ARBA" id="ARBA00022692"/>
    </source>
</evidence>
<keyword evidence="8 12" id="KW-1133">Transmembrane helix</keyword>
<dbReference type="PANTHER" id="PTHR11537:SF254">
    <property type="entry name" value="POTASSIUM VOLTAGE-GATED CHANNEL PROTEIN SHAB"/>
    <property type="match status" value="1"/>
</dbReference>
<protein>
    <submittedName>
        <fullName evidence="14">Ion transporter</fullName>
    </submittedName>
</protein>
<dbReference type="SUPFAM" id="SSF81324">
    <property type="entry name" value="Voltage-gated potassium channels"/>
    <property type="match status" value="1"/>
</dbReference>
<feature type="transmembrane region" description="Helical" evidence="12">
    <location>
        <begin position="188"/>
        <end position="209"/>
    </location>
</feature>
<evidence type="ECO:0000256" key="10">
    <source>
        <dbReference type="ARBA" id="ARBA00023136"/>
    </source>
</evidence>
<organism evidence="14 15">
    <name type="scientific">Methanospirillum stamsii</name>
    <dbReference type="NCBI Taxonomy" id="1277351"/>
    <lineage>
        <taxon>Archaea</taxon>
        <taxon>Methanobacteriati</taxon>
        <taxon>Methanobacteriota</taxon>
        <taxon>Stenosarchaea group</taxon>
        <taxon>Methanomicrobia</taxon>
        <taxon>Methanomicrobiales</taxon>
        <taxon>Methanospirillaceae</taxon>
        <taxon>Methanospirillum</taxon>
    </lineage>
</organism>
<comment type="caution">
    <text evidence="14">The sequence shown here is derived from an EMBL/GenBank/DDBJ whole genome shotgun (WGS) entry which is preliminary data.</text>
</comment>
<evidence type="ECO:0000256" key="12">
    <source>
        <dbReference type="SAM" id="Phobius"/>
    </source>
</evidence>
<evidence type="ECO:0000256" key="11">
    <source>
        <dbReference type="ARBA" id="ARBA00023303"/>
    </source>
</evidence>
<gene>
    <name evidence="14" type="ORF">DLD82_10220</name>
</gene>
<keyword evidence="11" id="KW-0407">Ion channel</keyword>
<dbReference type="GO" id="GO:0008076">
    <property type="term" value="C:voltage-gated potassium channel complex"/>
    <property type="evidence" value="ECO:0007669"/>
    <property type="project" value="InterPro"/>
</dbReference>
<comment type="subcellular location">
    <subcellularLocation>
        <location evidence="1">Membrane</location>
        <topology evidence="1">Multi-pass membrane protein</topology>
    </subcellularLocation>
</comment>
<dbReference type="AlphaFoldDB" id="A0A2V2N7A6"/>
<evidence type="ECO:0000256" key="2">
    <source>
        <dbReference type="ARBA" id="ARBA00022448"/>
    </source>
</evidence>
<dbReference type="OrthoDB" id="56871at2157"/>
<dbReference type="GeneID" id="97608678"/>
<evidence type="ECO:0000259" key="13">
    <source>
        <dbReference type="Pfam" id="PF00520"/>
    </source>
</evidence>
<keyword evidence="2" id="KW-0813">Transport</keyword>
<dbReference type="Gene3D" id="1.20.120.350">
    <property type="entry name" value="Voltage-gated potassium channels. Chain C"/>
    <property type="match status" value="1"/>
</dbReference>
<evidence type="ECO:0000256" key="8">
    <source>
        <dbReference type="ARBA" id="ARBA00022989"/>
    </source>
</evidence>
<feature type="transmembrane region" description="Helical" evidence="12">
    <location>
        <begin position="84"/>
        <end position="106"/>
    </location>
</feature>
<keyword evidence="9" id="KW-0406">Ion transport</keyword>
<dbReference type="Proteomes" id="UP000245934">
    <property type="component" value="Unassembled WGS sequence"/>
</dbReference>
<dbReference type="InterPro" id="IPR027359">
    <property type="entry name" value="Volt_channel_dom_sf"/>
</dbReference>
<reference evidence="14 15" key="1">
    <citation type="submission" date="2018-05" db="EMBL/GenBank/DDBJ databases">
        <title>Draft genome of Methanospirillum stamsii Pt1.</title>
        <authorList>
            <person name="Dueholm M.S."/>
            <person name="Nielsen P.H."/>
            <person name="Bakmann L.F."/>
            <person name="Otzen D.E."/>
        </authorList>
    </citation>
    <scope>NUCLEOTIDE SEQUENCE [LARGE SCALE GENOMIC DNA]</scope>
    <source>
        <strain evidence="14 15">Pt1</strain>
    </source>
</reference>
<feature type="transmembrane region" description="Helical" evidence="12">
    <location>
        <begin position="43"/>
        <end position="63"/>
    </location>
</feature>
<keyword evidence="7" id="KW-0630">Potassium</keyword>
<feature type="domain" description="Ion transport" evidence="13">
    <location>
        <begin position="15"/>
        <end position="217"/>
    </location>
</feature>